<dbReference type="InterPro" id="IPR005656">
    <property type="entry name" value="MmgE_PrpD"/>
</dbReference>
<dbReference type="EMBL" id="FNGI01000005">
    <property type="protein sequence ID" value="SDL62895.1"/>
    <property type="molecule type" value="Genomic_DNA"/>
</dbReference>
<dbReference type="Pfam" id="PF03972">
    <property type="entry name" value="MmgE_PrpD_N"/>
    <property type="match status" value="1"/>
</dbReference>
<keyword evidence="5" id="KW-1185">Reference proteome</keyword>
<dbReference type="GO" id="GO:0016829">
    <property type="term" value="F:lyase activity"/>
    <property type="evidence" value="ECO:0007669"/>
    <property type="project" value="InterPro"/>
</dbReference>
<sequence length="457" mass="49581">MNITREIAKRTVETSFQDLQGGDVEYSKTLAMSALGAMIAGPYCPGGDIITRYVKRAGGTKEATVPGAGFKAPVEMAALASGTYAHATEYEDDSFPEAVSSYTLFPAILALAEHLGSSGKEVIESFVLGYEAQARIGLACRPARKQGYMVLSLAGSIGCAVSAAKLLGLNASQTANAISIAASQASGIGYQTGTMAHIIEMGFSPRNGLTAALLANDGFTGKQDVLEAPRGLFNMITCGQVSEPERILLDWGKPYRINEVGIKFYPCCYHLQRLIETTLEVKQEMGLAADDIEEIVVHVNAFFPTVVQHPEPANEIEAQFSLPHVLAIAMLEERVIPAGFAMDKIKDPAFADFRTRVKTIVHEEWGWNPHGWVPEIIYRLRDEHEVVRRPERVRGQPPELLGFDECIPKYRGCVEGVLAEADIARSIDLLKDLEQCEDMGELMRTVAEASAKGVSAG</sequence>
<dbReference type="InterPro" id="IPR042188">
    <property type="entry name" value="MmgE/PrpD_sf_2"/>
</dbReference>
<evidence type="ECO:0000313" key="4">
    <source>
        <dbReference type="EMBL" id="SDL62895.1"/>
    </source>
</evidence>
<dbReference type="RefSeq" id="WP_089728377.1">
    <property type="nucleotide sequence ID" value="NZ_FNGI01000005.1"/>
</dbReference>
<dbReference type="Proteomes" id="UP000198654">
    <property type="component" value="Unassembled WGS sequence"/>
</dbReference>
<dbReference type="SUPFAM" id="SSF103378">
    <property type="entry name" value="2-methylcitrate dehydratase PrpD"/>
    <property type="match status" value="1"/>
</dbReference>
<dbReference type="InterPro" id="IPR045337">
    <property type="entry name" value="MmgE_PrpD_C"/>
</dbReference>
<protein>
    <submittedName>
        <fullName evidence="4">2-methylcitrate dehydratase PrpD</fullName>
    </submittedName>
</protein>
<organism evidence="4 5">
    <name type="scientific">Modicisalibacter muralis</name>
    <dbReference type="NCBI Taxonomy" id="119000"/>
    <lineage>
        <taxon>Bacteria</taxon>
        <taxon>Pseudomonadati</taxon>
        <taxon>Pseudomonadota</taxon>
        <taxon>Gammaproteobacteria</taxon>
        <taxon>Oceanospirillales</taxon>
        <taxon>Halomonadaceae</taxon>
        <taxon>Modicisalibacter</taxon>
    </lineage>
</organism>
<dbReference type="InterPro" id="IPR042183">
    <property type="entry name" value="MmgE/PrpD_sf_1"/>
</dbReference>
<dbReference type="InterPro" id="IPR045336">
    <property type="entry name" value="MmgE_PrpD_N"/>
</dbReference>
<reference evidence="4 5" key="1">
    <citation type="submission" date="2016-10" db="EMBL/GenBank/DDBJ databases">
        <authorList>
            <person name="de Groot N.N."/>
        </authorList>
    </citation>
    <scope>NUCLEOTIDE SEQUENCE [LARGE SCALE GENOMIC DNA]</scope>
    <source>
        <strain evidence="4 5">DSM 14789</strain>
    </source>
</reference>
<dbReference type="Gene3D" id="3.30.1330.120">
    <property type="entry name" value="2-methylcitrate dehydratase PrpD"/>
    <property type="match status" value="1"/>
</dbReference>
<comment type="similarity">
    <text evidence="1">Belongs to the PrpD family.</text>
</comment>
<accession>A0A1G9LN20</accession>
<dbReference type="PANTHER" id="PTHR16943">
    <property type="entry name" value="2-METHYLCITRATE DEHYDRATASE-RELATED"/>
    <property type="match status" value="1"/>
</dbReference>
<feature type="domain" description="MmgE/PrpD N-terminal" evidence="2">
    <location>
        <begin position="6"/>
        <end position="240"/>
    </location>
</feature>
<dbReference type="InterPro" id="IPR036148">
    <property type="entry name" value="MmgE/PrpD_sf"/>
</dbReference>
<dbReference type="AlphaFoldDB" id="A0A1G9LN20"/>
<dbReference type="Pfam" id="PF19305">
    <property type="entry name" value="MmgE_PrpD_C"/>
    <property type="match status" value="1"/>
</dbReference>
<name>A0A1G9LN20_9GAMM</name>
<dbReference type="PANTHER" id="PTHR16943:SF8">
    <property type="entry name" value="2-METHYLCITRATE DEHYDRATASE"/>
    <property type="match status" value="1"/>
</dbReference>
<dbReference type="OrthoDB" id="9791416at2"/>
<proteinExistence type="inferred from homology"/>
<dbReference type="STRING" id="119000.SAMN05661010_02150"/>
<evidence type="ECO:0000313" key="5">
    <source>
        <dbReference type="Proteomes" id="UP000198654"/>
    </source>
</evidence>
<feature type="domain" description="MmgE/PrpD C-terminal" evidence="3">
    <location>
        <begin position="265"/>
        <end position="432"/>
    </location>
</feature>
<evidence type="ECO:0000259" key="3">
    <source>
        <dbReference type="Pfam" id="PF19305"/>
    </source>
</evidence>
<dbReference type="Gene3D" id="1.10.4100.10">
    <property type="entry name" value="2-methylcitrate dehydratase PrpD"/>
    <property type="match status" value="1"/>
</dbReference>
<gene>
    <name evidence="4" type="ORF">SAMN05661010_02150</name>
</gene>
<evidence type="ECO:0000256" key="1">
    <source>
        <dbReference type="ARBA" id="ARBA00006174"/>
    </source>
</evidence>
<evidence type="ECO:0000259" key="2">
    <source>
        <dbReference type="Pfam" id="PF03972"/>
    </source>
</evidence>